<dbReference type="PANTHER" id="PTHR33744:SF1">
    <property type="entry name" value="DNA-BINDING TRANSCRIPTIONAL ACTIVATOR ADER"/>
    <property type="match status" value="1"/>
</dbReference>
<dbReference type="InterPro" id="IPR042070">
    <property type="entry name" value="PucR_C-HTH_sf"/>
</dbReference>
<accession>A0AA46YJ75</accession>
<dbReference type="InterPro" id="IPR012914">
    <property type="entry name" value="PucR_dom"/>
</dbReference>
<dbReference type="InterPro" id="IPR051448">
    <property type="entry name" value="CdaR-like_regulators"/>
</dbReference>
<proteinExistence type="predicted"/>
<dbReference type="KEGG" id="sgrg:L0C25_15790"/>
<keyword evidence="4" id="KW-1185">Reference proteome</keyword>
<dbReference type="Pfam" id="PF13556">
    <property type="entry name" value="HTH_30"/>
    <property type="match status" value="1"/>
</dbReference>
<protein>
    <submittedName>
        <fullName evidence="3">PucR family transcriptional regulator ligand-binding domain-containing protein</fullName>
    </submittedName>
</protein>
<dbReference type="PANTHER" id="PTHR33744">
    <property type="entry name" value="CARBOHYDRATE DIACID REGULATOR"/>
    <property type="match status" value="1"/>
</dbReference>
<evidence type="ECO:0000313" key="4">
    <source>
        <dbReference type="Proteomes" id="UP001164390"/>
    </source>
</evidence>
<evidence type="ECO:0000313" key="3">
    <source>
        <dbReference type="EMBL" id="UYM04002.1"/>
    </source>
</evidence>
<feature type="domain" description="PucR C-terminal helix-turn-helix" evidence="2">
    <location>
        <begin position="437"/>
        <end position="495"/>
    </location>
</feature>
<sequence length="512" mass="54172">MLPTLREVLAMPAFREADVEVLTGDPDAVSVRWVHSSEVYEMGGLLSGGEVLLTTGLGLHGRSAAQLTAYVDQLADAGCVALALEIGRSFFEVPVEFVDAARRRGLVLVALGAIVPFERMVEDFHDLLIRRKVGSPRAGEPVWQELLGLVVAGQGMTSLLNAVSRLAGCEVEFVDTDGQVVERSRIVTGQGRGERTVAEVRGPTGPLGRLVLAARPTQRRTAVAERAAVAVALELGRHPDHGARPSLAHAVITDLANGLLTSEGDLVERLSAAGWVATDEHVLVAAVDVDGRTPVRDAVPVVQEAVQSVLGNCLVGSAGHHVIVLAHGWRHALPARVRASFAEAYDAMRVAETGQALRTLGVAAPVAEFADVAGAVAQARDVVQVARRFGTRSGVLLARDVGTQRLLGSVDSAALSSFITEQLGPLIAFDAQHSADLVRTLDAHLANGGSKTRTALALGIRRQSLYARLERIAKLLGADLDDPAQTTSLGLALTAWRMRTGLDPQAAFDRPH</sequence>
<dbReference type="EMBL" id="CP094970">
    <property type="protein sequence ID" value="UYM04002.1"/>
    <property type="molecule type" value="Genomic_DNA"/>
</dbReference>
<name>A0AA46YJ75_9ACTN</name>
<dbReference type="Gene3D" id="1.10.10.2840">
    <property type="entry name" value="PucR C-terminal helix-turn-helix domain"/>
    <property type="match status" value="1"/>
</dbReference>
<gene>
    <name evidence="3" type="ORF">L0C25_15790</name>
</gene>
<evidence type="ECO:0000259" key="1">
    <source>
        <dbReference type="Pfam" id="PF07905"/>
    </source>
</evidence>
<dbReference type="AlphaFoldDB" id="A0AA46YJ75"/>
<dbReference type="RefSeq" id="WP_271632645.1">
    <property type="nucleotide sequence ID" value="NZ_CP094970.1"/>
</dbReference>
<organism evidence="3 4">
    <name type="scientific">Solicola gregarius</name>
    <dbReference type="NCBI Taxonomy" id="2908642"/>
    <lineage>
        <taxon>Bacteria</taxon>
        <taxon>Bacillati</taxon>
        <taxon>Actinomycetota</taxon>
        <taxon>Actinomycetes</taxon>
        <taxon>Propionibacteriales</taxon>
        <taxon>Nocardioidaceae</taxon>
        <taxon>Solicola</taxon>
    </lineage>
</organism>
<dbReference type="InterPro" id="IPR025736">
    <property type="entry name" value="PucR_C-HTH_dom"/>
</dbReference>
<evidence type="ECO:0000259" key="2">
    <source>
        <dbReference type="Pfam" id="PF13556"/>
    </source>
</evidence>
<dbReference type="Proteomes" id="UP001164390">
    <property type="component" value="Chromosome"/>
</dbReference>
<reference evidence="3" key="1">
    <citation type="submission" date="2022-01" db="EMBL/GenBank/DDBJ databases">
        <title>Nocardioidaceae gen. sp. A5X3R13.</title>
        <authorList>
            <person name="Lopez Marin M.A."/>
            <person name="Uhlik O."/>
        </authorList>
    </citation>
    <scope>NUCLEOTIDE SEQUENCE</scope>
    <source>
        <strain evidence="3">A5X3R13</strain>
    </source>
</reference>
<feature type="domain" description="Purine catabolism PurC-like" evidence="1">
    <location>
        <begin position="7"/>
        <end position="128"/>
    </location>
</feature>
<dbReference type="Pfam" id="PF07905">
    <property type="entry name" value="PucR"/>
    <property type="match status" value="1"/>
</dbReference>